<proteinExistence type="predicted"/>
<feature type="transmembrane region" description="Helical" evidence="1">
    <location>
        <begin position="199"/>
        <end position="218"/>
    </location>
</feature>
<dbReference type="RefSeq" id="WP_148811383.1">
    <property type="nucleotide sequence ID" value="NZ_VSZI01000001.1"/>
</dbReference>
<evidence type="ECO:0000313" key="3">
    <source>
        <dbReference type="Proteomes" id="UP000324726"/>
    </source>
</evidence>
<keyword evidence="1" id="KW-0472">Membrane</keyword>
<feature type="transmembrane region" description="Helical" evidence="1">
    <location>
        <begin position="157"/>
        <end position="178"/>
    </location>
</feature>
<protein>
    <submittedName>
        <fullName evidence="2">Uncharacterized protein</fullName>
    </submittedName>
</protein>
<keyword evidence="1" id="KW-0812">Transmembrane</keyword>
<keyword evidence="1" id="KW-1133">Transmembrane helix</keyword>
<evidence type="ECO:0000256" key="1">
    <source>
        <dbReference type="SAM" id="Phobius"/>
    </source>
</evidence>
<sequence>MKKPPLAFEALAAAAGTAAFYGIKDFLPAGRGRGLLRGAALVAGIGPYVLRSTAETMEFAKEEFSHASKQTAELRKLLDDARARQQEGAVPQDSDVADLAAGEDVAVDGDAFNDDVVPDGVVDDGAVRDGAADEDGEDAEEIWPPNDPRWWDRVFSLPPYAVLPGAAVVLVLAVTVGVRIDRAIQRAGVKALESRGVKYPNAAWGVISGVIGALAVVADRKTQERAVRS</sequence>
<accession>A0A5D4FV34</accession>
<dbReference type="Proteomes" id="UP000324726">
    <property type="component" value="Unassembled WGS sequence"/>
</dbReference>
<comment type="caution">
    <text evidence="2">The sequence shown here is derived from an EMBL/GenBank/DDBJ whole genome shotgun (WGS) entry which is preliminary data.</text>
</comment>
<organism evidence="2 3">
    <name type="scientific">Corynebacterium urealyticum</name>
    <dbReference type="NCBI Taxonomy" id="43771"/>
    <lineage>
        <taxon>Bacteria</taxon>
        <taxon>Bacillati</taxon>
        <taxon>Actinomycetota</taxon>
        <taxon>Actinomycetes</taxon>
        <taxon>Mycobacteriales</taxon>
        <taxon>Corynebacteriaceae</taxon>
        <taxon>Corynebacterium</taxon>
    </lineage>
</organism>
<dbReference type="AlphaFoldDB" id="A0A5D4FV34"/>
<dbReference type="EMBL" id="VSZI01000001">
    <property type="protein sequence ID" value="TYR19632.1"/>
    <property type="molecule type" value="Genomic_DNA"/>
</dbReference>
<name>A0A5D4FV34_9CORY</name>
<gene>
    <name evidence="2" type="ORF">FYJ87_01040</name>
</gene>
<reference evidence="2 3" key="1">
    <citation type="submission" date="2019-08" db="EMBL/GenBank/DDBJ databases">
        <title>Draft genome of C. urealyticum strain VH4248.</title>
        <authorList>
            <person name="Navas J."/>
        </authorList>
    </citation>
    <scope>NUCLEOTIDE SEQUENCE [LARGE SCALE GENOMIC DNA]</scope>
    <source>
        <strain evidence="2 3">VH4248</strain>
    </source>
</reference>
<evidence type="ECO:0000313" key="2">
    <source>
        <dbReference type="EMBL" id="TYR19632.1"/>
    </source>
</evidence>